<evidence type="ECO:0000256" key="2">
    <source>
        <dbReference type="ARBA" id="ARBA00023125"/>
    </source>
</evidence>
<dbReference type="InterPro" id="IPR000524">
    <property type="entry name" value="Tscrpt_reg_HTH_GntR"/>
</dbReference>
<dbReference type="PRINTS" id="PR00035">
    <property type="entry name" value="HTHGNTR"/>
</dbReference>
<dbReference type="Gene3D" id="1.20.120.530">
    <property type="entry name" value="GntR ligand-binding domain-like"/>
    <property type="match status" value="1"/>
</dbReference>
<accession>A0ABU2HX73</accession>
<keyword evidence="3" id="KW-0804">Transcription</keyword>
<dbReference type="RefSeq" id="WP_311162350.1">
    <property type="nucleotide sequence ID" value="NZ_JAVQLW010000004.1"/>
</dbReference>
<name>A0ABU2HX73_9RHOB</name>
<dbReference type="SMART" id="SM00345">
    <property type="entry name" value="HTH_GNTR"/>
    <property type="match status" value="1"/>
</dbReference>
<keyword evidence="2" id="KW-0238">DNA-binding</keyword>
<dbReference type="SUPFAM" id="SSF48008">
    <property type="entry name" value="GntR ligand-binding domain-like"/>
    <property type="match status" value="1"/>
</dbReference>
<dbReference type="PANTHER" id="PTHR43537">
    <property type="entry name" value="TRANSCRIPTIONAL REGULATOR, GNTR FAMILY"/>
    <property type="match status" value="1"/>
</dbReference>
<dbReference type="SMART" id="SM00895">
    <property type="entry name" value="FCD"/>
    <property type="match status" value="1"/>
</dbReference>
<dbReference type="Gene3D" id="1.10.10.10">
    <property type="entry name" value="Winged helix-like DNA-binding domain superfamily/Winged helix DNA-binding domain"/>
    <property type="match status" value="1"/>
</dbReference>
<dbReference type="EMBL" id="JAVQLW010000004">
    <property type="protein sequence ID" value="MDS9469657.1"/>
    <property type="molecule type" value="Genomic_DNA"/>
</dbReference>
<evidence type="ECO:0000313" key="6">
    <source>
        <dbReference type="Proteomes" id="UP001269144"/>
    </source>
</evidence>
<keyword evidence="1" id="KW-0805">Transcription regulation</keyword>
<dbReference type="PANTHER" id="PTHR43537:SF5">
    <property type="entry name" value="UXU OPERON TRANSCRIPTIONAL REGULATOR"/>
    <property type="match status" value="1"/>
</dbReference>
<evidence type="ECO:0000313" key="5">
    <source>
        <dbReference type="EMBL" id="MDS9469657.1"/>
    </source>
</evidence>
<sequence>MRDIRTLIRDKKLVSGDVLPSEAALATELDVSRTIAREALRGLAALRILEVGNGRRARVAAADADALSMILDHTVYTGQLSIQQILDVRRTLELRTASLAALRRSDAEARELLDVVGQMFEALEENAPETIMELDIRFHEIIARASGNALYSILVDSFRVITRQTWAIGWRSRATYENRQENIRCHERIATAILAQDPGRAEAAIGEHFDSAVTVLLRAGVT</sequence>
<dbReference type="InterPro" id="IPR036388">
    <property type="entry name" value="WH-like_DNA-bd_sf"/>
</dbReference>
<dbReference type="InterPro" id="IPR036390">
    <property type="entry name" value="WH_DNA-bd_sf"/>
</dbReference>
<dbReference type="SUPFAM" id="SSF46785">
    <property type="entry name" value="Winged helix' DNA-binding domain"/>
    <property type="match status" value="1"/>
</dbReference>
<comment type="caution">
    <text evidence="5">The sequence shown here is derived from an EMBL/GenBank/DDBJ whole genome shotgun (WGS) entry which is preliminary data.</text>
</comment>
<feature type="domain" description="HTH gntR-type" evidence="4">
    <location>
        <begin position="1"/>
        <end position="62"/>
    </location>
</feature>
<proteinExistence type="predicted"/>
<evidence type="ECO:0000256" key="3">
    <source>
        <dbReference type="ARBA" id="ARBA00023163"/>
    </source>
</evidence>
<dbReference type="InterPro" id="IPR011711">
    <property type="entry name" value="GntR_C"/>
</dbReference>
<evidence type="ECO:0000259" key="4">
    <source>
        <dbReference type="PROSITE" id="PS50949"/>
    </source>
</evidence>
<dbReference type="Proteomes" id="UP001269144">
    <property type="component" value="Unassembled WGS sequence"/>
</dbReference>
<evidence type="ECO:0000256" key="1">
    <source>
        <dbReference type="ARBA" id="ARBA00023015"/>
    </source>
</evidence>
<gene>
    <name evidence="5" type="ORF">RGQ15_18990</name>
</gene>
<dbReference type="Pfam" id="PF07729">
    <property type="entry name" value="FCD"/>
    <property type="match status" value="1"/>
</dbReference>
<organism evidence="5 6">
    <name type="scientific">Paracoccus aurantius</name>
    <dbReference type="NCBI Taxonomy" id="3073814"/>
    <lineage>
        <taxon>Bacteria</taxon>
        <taxon>Pseudomonadati</taxon>
        <taxon>Pseudomonadota</taxon>
        <taxon>Alphaproteobacteria</taxon>
        <taxon>Rhodobacterales</taxon>
        <taxon>Paracoccaceae</taxon>
        <taxon>Paracoccus</taxon>
    </lineage>
</organism>
<protein>
    <submittedName>
        <fullName evidence="5">FCD domain-containing protein</fullName>
    </submittedName>
</protein>
<reference evidence="6" key="1">
    <citation type="submission" date="2023-07" db="EMBL/GenBank/DDBJ databases">
        <title>Paracoccus sp. MBLB3053 whole genome sequence.</title>
        <authorList>
            <person name="Hwang C.Y."/>
            <person name="Cho E.-S."/>
            <person name="Seo M.-J."/>
        </authorList>
    </citation>
    <scope>NUCLEOTIDE SEQUENCE [LARGE SCALE GENOMIC DNA]</scope>
    <source>
        <strain evidence="6">MBLB3053</strain>
    </source>
</reference>
<keyword evidence="6" id="KW-1185">Reference proteome</keyword>
<dbReference type="PROSITE" id="PS50949">
    <property type="entry name" value="HTH_GNTR"/>
    <property type="match status" value="1"/>
</dbReference>
<dbReference type="Pfam" id="PF00392">
    <property type="entry name" value="GntR"/>
    <property type="match status" value="1"/>
</dbReference>
<dbReference type="InterPro" id="IPR008920">
    <property type="entry name" value="TF_FadR/GntR_C"/>
</dbReference>